<dbReference type="Gene3D" id="3.40.50.300">
    <property type="entry name" value="P-loop containing nucleotide triphosphate hydrolases"/>
    <property type="match status" value="1"/>
</dbReference>
<keyword evidence="2" id="KW-0378">Hydrolase</keyword>
<keyword evidence="8" id="KW-1185">Reference proteome</keyword>
<dbReference type="SMART" id="SM00487">
    <property type="entry name" value="DEXDc"/>
    <property type="match status" value="1"/>
</dbReference>
<keyword evidence="3" id="KW-0067">ATP-binding</keyword>
<feature type="domain" description="Helicase ATP-binding" evidence="5">
    <location>
        <begin position="16"/>
        <end position="168"/>
    </location>
</feature>
<evidence type="ECO:0000313" key="8">
    <source>
        <dbReference type="Proteomes" id="UP000232323"/>
    </source>
</evidence>
<dbReference type="STRING" id="1157962.A0A250XPE3"/>
<evidence type="ECO:0000256" key="4">
    <source>
        <dbReference type="SAM" id="MobiDB-lite"/>
    </source>
</evidence>
<evidence type="ECO:0000313" key="7">
    <source>
        <dbReference type="EMBL" id="GAX84792.1"/>
    </source>
</evidence>
<feature type="compositionally biased region" description="Basic and acidic residues" evidence="4">
    <location>
        <begin position="768"/>
        <end position="789"/>
    </location>
</feature>
<dbReference type="Gene3D" id="3.40.50.10810">
    <property type="entry name" value="Tandem AAA-ATPase domain"/>
    <property type="match status" value="1"/>
</dbReference>
<dbReference type="PROSITE" id="PS51192">
    <property type="entry name" value="HELICASE_ATP_BIND_1"/>
    <property type="match status" value="1"/>
</dbReference>
<dbReference type="SUPFAM" id="SSF52540">
    <property type="entry name" value="P-loop containing nucleoside triphosphate hydrolases"/>
    <property type="match status" value="2"/>
</dbReference>
<dbReference type="InterPro" id="IPR027417">
    <property type="entry name" value="P-loop_NTPase"/>
</dbReference>
<evidence type="ECO:0000256" key="2">
    <source>
        <dbReference type="ARBA" id="ARBA00022801"/>
    </source>
</evidence>
<dbReference type="SMART" id="SM00490">
    <property type="entry name" value="HELICc"/>
    <property type="match status" value="1"/>
</dbReference>
<dbReference type="InterPro" id="IPR038718">
    <property type="entry name" value="SNF2-like_sf"/>
</dbReference>
<dbReference type="GO" id="GO:0016787">
    <property type="term" value="F:hydrolase activity"/>
    <property type="evidence" value="ECO:0007669"/>
    <property type="project" value="UniProtKB-KW"/>
</dbReference>
<gene>
    <name evidence="7" type="ORF">CEUSTIGMA_g12213.t1</name>
</gene>
<name>A0A250XPE3_9CHLO</name>
<dbReference type="AlphaFoldDB" id="A0A250XPE3"/>
<proteinExistence type="predicted"/>
<dbReference type="PANTHER" id="PTHR45626">
    <property type="entry name" value="TRANSCRIPTION TERMINATION FACTOR 2-RELATED"/>
    <property type="match status" value="1"/>
</dbReference>
<dbReference type="PROSITE" id="PS51194">
    <property type="entry name" value="HELICASE_CTER"/>
    <property type="match status" value="1"/>
</dbReference>
<dbReference type="OrthoDB" id="545819at2759"/>
<dbReference type="EMBL" id="BEGY01000135">
    <property type="protein sequence ID" value="GAX84792.1"/>
    <property type="molecule type" value="Genomic_DNA"/>
</dbReference>
<evidence type="ECO:0000259" key="5">
    <source>
        <dbReference type="PROSITE" id="PS51192"/>
    </source>
</evidence>
<accession>A0A250XPE3</accession>
<feature type="region of interest" description="Disordered" evidence="4">
    <location>
        <begin position="762"/>
        <end position="789"/>
    </location>
</feature>
<organism evidence="7 8">
    <name type="scientific">Chlamydomonas eustigma</name>
    <dbReference type="NCBI Taxonomy" id="1157962"/>
    <lineage>
        <taxon>Eukaryota</taxon>
        <taxon>Viridiplantae</taxon>
        <taxon>Chlorophyta</taxon>
        <taxon>core chlorophytes</taxon>
        <taxon>Chlorophyceae</taxon>
        <taxon>CS clade</taxon>
        <taxon>Chlamydomonadales</taxon>
        <taxon>Chlamydomonadaceae</taxon>
        <taxon>Chlamydomonas</taxon>
    </lineage>
</organism>
<dbReference type="Proteomes" id="UP000232323">
    <property type="component" value="Unassembled WGS sequence"/>
</dbReference>
<protein>
    <submittedName>
        <fullName evidence="7">Uncharacterized protein</fullName>
    </submittedName>
</protein>
<dbReference type="GO" id="GO:0005634">
    <property type="term" value="C:nucleus"/>
    <property type="evidence" value="ECO:0007669"/>
    <property type="project" value="TreeGrafter"/>
</dbReference>
<dbReference type="GO" id="GO:0008094">
    <property type="term" value="F:ATP-dependent activity, acting on DNA"/>
    <property type="evidence" value="ECO:0007669"/>
    <property type="project" value="TreeGrafter"/>
</dbReference>
<feature type="domain" description="Helicase C-terminal" evidence="6">
    <location>
        <begin position="264"/>
        <end position="423"/>
    </location>
</feature>
<evidence type="ECO:0000256" key="1">
    <source>
        <dbReference type="ARBA" id="ARBA00022741"/>
    </source>
</evidence>
<comment type="caution">
    <text evidence="7">The sequence shown here is derived from an EMBL/GenBank/DDBJ whole genome shotgun (WGS) entry which is preliminary data.</text>
</comment>
<dbReference type="InterPro" id="IPR014001">
    <property type="entry name" value="Helicase_ATP-bd"/>
</dbReference>
<sequence length="789" mass="87617">MFELRPRQKEAVQKMVSMEAEVGGGILAEHVGAGKTFMVAGLLCASELWPSLVVVPKSMLHPWIDALRSAGVREISVITSRASAAKAKHASFVVVATHAMLVDPPSAFAAVSWGRIVVDEAHVFRNPKCKAYRGLCALKACARWALSATPVQNSPQDLVALARFVGFKTDDIALIRESAILHLSTASPTVHPPLPQLTVRTEFVPMTGDAERRTYDREAQRVKSHSVGGHHGWRQLLLCRFAATHPSLVRGGDGDLHPWDASSKLRMLIQEIVDDHATRKTVVFCDWRAEMSLIESALTEVGLRSIAFHGDLSVDEREDALSEFKRSDATNVLVAQIKCAGQGLNLQTAQRAFLMRPQWNPAVERQAIGRLHRSGQNLPVEIVRLVAAGTVDELGLERLRQKVEGAQEALLCDDLKRTLRLPPPPKSPGISPLFPSPPHRIAYRVFRKSGMRVGWDELCARHFRSRGLPKFETCAPPSPEYMRSVPPLSSLRDLDRFVWHRSTRNGRTMAVGCLPEDVVGVMRHVERVMAPLLHDVATLLDRVTLLDRGMTLLDHGMTVDVVYLAREAQTRSHPGDGRPVRPVHINGGLTYVGGELDGKIVVYRQEDAPKVLVHELLHRYGLDEALIRGDGAAEAEGYCESMACYLYARWLRLRLGKLGAFAYIRRRALRIAGCEQARNFGRYDAVGTEYFGYVGVRAAAWRTPGTLKSLLRTFPPGSPPSLDAFRTWLRPRLLQLQDSFRPPPSCPTGRFLLALHPEVQRKATSVRRTHEDVSRTSGARPEKGNAWRG</sequence>
<dbReference type="GO" id="GO:0006281">
    <property type="term" value="P:DNA repair"/>
    <property type="evidence" value="ECO:0007669"/>
    <property type="project" value="TreeGrafter"/>
</dbReference>
<dbReference type="InterPro" id="IPR049730">
    <property type="entry name" value="SNF2/RAD54-like_C"/>
</dbReference>
<dbReference type="Pfam" id="PF00271">
    <property type="entry name" value="Helicase_C"/>
    <property type="match status" value="1"/>
</dbReference>
<dbReference type="Pfam" id="PF00176">
    <property type="entry name" value="SNF2-rel_dom"/>
    <property type="match status" value="1"/>
</dbReference>
<dbReference type="InterPro" id="IPR001650">
    <property type="entry name" value="Helicase_C-like"/>
</dbReference>
<keyword evidence="1" id="KW-0547">Nucleotide-binding</keyword>
<dbReference type="InterPro" id="IPR000330">
    <property type="entry name" value="SNF2_N"/>
</dbReference>
<dbReference type="CDD" id="cd18793">
    <property type="entry name" value="SF2_C_SNF"/>
    <property type="match status" value="1"/>
</dbReference>
<dbReference type="GO" id="GO:0005524">
    <property type="term" value="F:ATP binding"/>
    <property type="evidence" value="ECO:0007669"/>
    <property type="project" value="UniProtKB-KW"/>
</dbReference>
<evidence type="ECO:0000256" key="3">
    <source>
        <dbReference type="ARBA" id="ARBA00022840"/>
    </source>
</evidence>
<dbReference type="InterPro" id="IPR050628">
    <property type="entry name" value="SNF2_RAD54_helicase_TF"/>
</dbReference>
<reference evidence="7 8" key="1">
    <citation type="submission" date="2017-08" db="EMBL/GenBank/DDBJ databases">
        <title>Acidophilic green algal genome provides insights into adaptation to an acidic environment.</title>
        <authorList>
            <person name="Hirooka S."/>
            <person name="Hirose Y."/>
            <person name="Kanesaki Y."/>
            <person name="Higuchi S."/>
            <person name="Fujiwara T."/>
            <person name="Onuma R."/>
            <person name="Era A."/>
            <person name="Ohbayashi R."/>
            <person name="Uzuka A."/>
            <person name="Nozaki H."/>
            <person name="Yoshikawa H."/>
            <person name="Miyagishima S.Y."/>
        </authorList>
    </citation>
    <scope>NUCLEOTIDE SEQUENCE [LARGE SCALE GENOMIC DNA]</scope>
    <source>
        <strain evidence="7 8">NIES-2499</strain>
    </source>
</reference>
<evidence type="ECO:0000259" key="6">
    <source>
        <dbReference type="PROSITE" id="PS51194"/>
    </source>
</evidence>